<dbReference type="AlphaFoldDB" id="A0A4R4TX89"/>
<dbReference type="Gene3D" id="2.80.10.50">
    <property type="match status" value="2"/>
</dbReference>
<evidence type="ECO:0000259" key="1">
    <source>
        <dbReference type="SMART" id="SM00458"/>
    </source>
</evidence>
<gene>
    <name evidence="2" type="ORF">E1283_04240</name>
</gene>
<organism evidence="2 3">
    <name type="scientific">Streptomyces hainanensis</name>
    <dbReference type="NCBI Taxonomy" id="402648"/>
    <lineage>
        <taxon>Bacteria</taxon>
        <taxon>Bacillati</taxon>
        <taxon>Actinomycetota</taxon>
        <taxon>Actinomycetes</taxon>
        <taxon>Kitasatosporales</taxon>
        <taxon>Streptomycetaceae</taxon>
        <taxon>Streptomyces</taxon>
    </lineage>
</organism>
<dbReference type="Pfam" id="PF00652">
    <property type="entry name" value="Ricin_B_lectin"/>
    <property type="match status" value="1"/>
</dbReference>
<protein>
    <recommendedName>
        <fullName evidence="1">Ricin B lectin domain-containing protein</fullName>
    </recommendedName>
</protein>
<dbReference type="InterPro" id="IPR035992">
    <property type="entry name" value="Ricin_B-like_lectins"/>
</dbReference>
<comment type="caution">
    <text evidence="2">The sequence shown here is derived from an EMBL/GenBank/DDBJ whole genome shotgun (WGS) entry which is preliminary data.</text>
</comment>
<dbReference type="SMART" id="SM00458">
    <property type="entry name" value="RICIN"/>
    <property type="match status" value="1"/>
</dbReference>
<reference evidence="2 3" key="1">
    <citation type="submission" date="2019-03" db="EMBL/GenBank/DDBJ databases">
        <title>Draft genome sequences of novel Actinobacteria.</title>
        <authorList>
            <person name="Sahin N."/>
            <person name="Ay H."/>
            <person name="Saygin H."/>
        </authorList>
    </citation>
    <scope>NUCLEOTIDE SEQUENCE [LARGE SCALE GENOMIC DNA]</scope>
    <source>
        <strain evidence="2 3">DSM 41900</strain>
    </source>
</reference>
<dbReference type="PROSITE" id="PS50231">
    <property type="entry name" value="RICIN_B_LECTIN"/>
    <property type="match status" value="1"/>
</dbReference>
<dbReference type="InterPro" id="IPR000772">
    <property type="entry name" value="Ricin_B_lectin"/>
</dbReference>
<evidence type="ECO:0000313" key="2">
    <source>
        <dbReference type="EMBL" id="TDC78789.1"/>
    </source>
</evidence>
<proteinExistence type="predicted"/>
<dbReference type="OrthoDB" id="4273937at2"/>
<dbReference type="SUPFAM" id="SSF50370">
    <property type="entry name" value="Ricin B-like lectins"/>
    <property type="match status" value="1"/>
</dbReference>
<name>A0A4R4TX89_9ACTN</name>
<dbReference type="Proteomes" id="UP000295345">
    <property type="component" value="Unassembled WGS sequence"/>
</dbReference>
<accession>A0A4R4TX89</accession>
<evidence type="ECO:0000313" key="3">
    <source>
        <dbReference type="Proteomes" id="UP000295345"/>
    </source>
</evidence>
<keyword evidence="3" id="KW-1185">Reference proteome</keyword>
<dbReference type="EMBL" id="SMKI01000027">
    <property type="protein sequence ID" value="TDC78789.1"/>
    <property type="molecule type" value="Genomic_DNA"/>
</dbReference>
<sequence length="131" mass="13630">MTGPTGLIVGLAEKCAESNTYEPGNGTGLHLWDCNGSDRQQWTVASDGTLRVQGFCLSLGGGATADGTPVVLATCDSTQAIQRWRIERAAGDIVNVVADRCLDVANANTSNGTHLQIANCSGNPAQKWTAP</sequence>
<feature type="domain" description="Ricin B lectin" evidence="1">
    <location>
        <begin position="3"/>
        <end position="131"/>
    </location>
</feature>